<evidence type="ECO:0000313" key="2">
    <source>
        <dbReference type="EMBL" id="KAJ5438099.1"/>
    </source>
</evidence>
<feature type="region of interest" description="Disordered" evidence="1">
    <location>
        <begin position="381"/>
        <end position="534"/>
    </location>
</feature>
<feature type="compositionally biased region" description="Polar residues" evidence="1">
    <location>
        <begin position="160"/>
        <end position="176"/>
    </location>
</feature>
<feature type="compositionally biased region" description="Polar residues" evidence="1">
    <location>
        <begin position="387"/>
        <end position="399"/>
    </location>
</feature>
<feature type="region of interest" description="Disordered" evidence="1">
    <location>
        <begin position="90"/>
        <end position="176"/>
    </location>
</feature>
<comment type="caution">
    <text evidence="2">The sequence shown here is derived from an EMBL/GenBank/DDBJ whole genome shotgun (WGS) entry which is preliminary data.</text>
</comment>
<organism evidence="2 3">
    <name type="scientific">Penicillium daleae</name>
    <dbReference type="NCBI Taxonomy" id="63821"/>
    <lineage>
        <taxon>Eukaryota</taxon>
        <taxon>Fungi</taxon>
        <taxon>Dikarya</taxon>
        <taxon>Ascomycota</taxon>
        <taxon>Pezizomycotina</taxon>
        <taxon>Eurotiomycetes</taxon>
        <taxon>Eurotiomycetidae</taxon>
        <taxon>Eurotiales</taxon>
        <taxon>Aspergillaceae</taxon>
        <taxon>Penicillium</taxon>
    </lineage>
</organism>
<protein>
    <recommendedName>
        <fullName evidence="4">Ubiquitin carboxyl-terminal hydrolase 19</fullName>
    </recommendedName>
</protein>
<keyword evidence="3" id="KW-1185">Reference proteome</keyword>
<feature type="compositionally biased region" description="Basic and acidic residues" evidence="1">
    <location>
        <begin position="148"/>
        <end position="159"/>
    </location>
</feature>
<evidence type="ECO:0000313" key="3">
    <source>
        <dbReference type="Proteomes" id="UP001213681"/>
    </source>
</evidence>
<dbReference type="RefSeq" id="XP_056761328.1">
    <property type="nucleotide sequence ID" value="XM_056912479.1"/>
</dbReference>
<name>A0AAD6BZ39_9EURO</name>
<dbReference type="GeneID" id="81602722"/>
<evidence type="ECO:0000256" key="1">
    <source>
        <dbReference type="SAM" id="MobiDB-lite"/>
    </source>
</evidence>
<reference evidence="2" key="1">
    <citation type="submission" date="2022-12" db="EMBL/GenBank/DDBJ databases">
        <authorList>
            <person name="Petersen C."/>
        </authorList>
    </citation>
    <scope>NUCLEOTIDE SEQUENCE</scope>
    <source>
        <strain evidence="2">IBT 16125</strain>
    </source>
</reference>
<reference evidence="2" key="2">
    <citation type="journal article" date="2023" name="IMA Fungus">
        <title>Comparative genomic study of the Penicillium genus elucidates a diverse pangenome and 15 lateral gene transfer events.</title>
        <authorList>
            <person name="Petersen C."/>
            <person name="Sorensen T."/>
            <person name="Nielsen M.R."/>
            <person name="Sondergaard T.E."/>
            <person name="Sorensen J.L."/>
            <person name="Fitzpatrick D.A."/>
            <person name="Frisvad J.C."/>
            <person name="Nielsen K.L."/>
        </authorList>
    </citation>
    <scope>NUCLEOTIDE SEQUENCE</scope>
    <source>
        <strain evidence="2">IBT 16125</strain>
    </source>
</reference>
<dbReference type="Proteomes" id="UP001213681">
    <property type="component" value="Unassembled WGS sequence"/>
</dbReference>
<dbReference type="AlphaFoldDB" id="A0AAD6BZ39"/>
<evidence type="ECO:0008006" key="4">
    <source>
        <dbReference type="Google" id="ProtNLM"/>
    </source>
</evidence>
<proteinExistence type="predicted"/>
<dbReference type="EMBL" id="JAPVEA010000008">
    <property type="protein sequence ID" value="KAJ5438099.1"/>
    <property type="molecule type" value="Genomic_DNA"/>
</dbReference>
<feature type="compositionally biased region" description="Polar residues" evidence="1">
    <location>
        <begin position="496"/>
        <end position="508"/>
    </location>
</feature>
<feature type="compositionally biased region" description="Low complexity" evidence="1">
    <location>
        <begin position="479"/>
        <end position="490"/>
    </location>
</feature>
<gene>
    <name evidence="2" type="ORF">N7458_009097</name>
</gene>
<accession>A0AAD6BZ39</accession>
<sequence>MDAQWPFASRDDIWRVFDDLRDLSLKQDEQASRIAGLERFRDEDAKMKNLWGVPPSPFPTALSGPITTESTFSSPPETFRGFDQGHHQTVTSSAIGGLDGEDEPRRGTSRANSVRFDESAIHGSYGQANRSSTELPLRTGSGMSCHPMIERSLSHRSDGRQSSSGLSLHSTRTNSLRLDTSSRMMSSCLGESPLTPPPGLFLLGPVPSVIRCWLTTNYTNDSLLYAAVCSGSVVSTIGSCMVRRLGLEDQVVHDDDGLVTLKSTVWLPEASVHQSSSRSVSPTPQLPSLTLHFLVRETNPADETIQIILGSDVLRSHNADILFSQDKLLLVDDDRNRVSIPLVRPEKDWVFKFLHTVPDTAHPEYPQSSLVNVQGSVGVIGEPARTPKQTISAPASTRVSVGEADDAKKPRQQEASSTAEGAVNAPALTAAEPSSSKPEVVGAWRSWRREPKPESSNTSKAKPRTMTVLKPTKSMTRVSSEAATPSTATAGPVHPQSGQAAVRSSSDGSVKALAPNPIGGASAFGWLNSAGKAK</sequence>